<gene>
    <name evidence="2" type="ORF">OCV88_03765</name>
</gene>
<dbReference type="InterPro" id="IPR042070">
    <property type="entry name" value="PucR_C-HTH_sf"/>
</dbReference>
<comment type="caution">
    <text evidence="2">The sequence shown here is derived from an EMBL/GenBank/DDBJ whole genome shotgun (WGS) entry which is preliminary data.</text>
</comment>
<dbReference type="Proteomes" id="UP001652442">
    <property type="component" value="Unassembled WGS sequence"/>
</dbReference>
<dbReference type="PANTHER" id="PTHR33744">
    <property type="entry name" value="CARBOHYDRATE DIACID REGULATOR"/>
    <property type="match status" value="1"/>
</dbReference>
<proteinExistence type="predicted"/>
<evidence type="ECO:0000313" key="2">
    <source>
        <dbReference type="EMBL" id="MCU6761458.1"/>
    </source>
</evidence>
<dbReference type="PANTHER" id="PTHR33744:SF15">
    <property type="entry name" value="CARBOHYDRATE DIACID REGULATOR"/>
    <property type="match status" value="1"/>
</dbReference>
<dbReference type="RefSeq" id="WP_158424253.1">
    <property type="nucleotide sequence ID" value="NZ_JAOQJQ010000001.1"/>
</dbReference>
<organism evidence="2 3">
    <name type="scientific">Brotonthovivens ammoniilytica</name>
    <dbReference type="NCBI Taxonomy" id="2981725"/>
    <lineage>
        <taxon>Bacteria</taxon>
        <taxon>Bacillati</taxon>
        <taxon>Bacillota</taxon>
        <taxon>Clostridia</taxon>
        <taxon>Lachnospirales</taxon>
        <taxon>Lachnospiraceae</taxon>
        <taxon>Brotonthovivens</taxon>
    </lineage>
</organism>
<sequence length="482" mass="56501">MKLSMWIFAGWLKEFQPKPDIQLNLFEIEAVRLFSSDVTPAPNTMYIGRLCDLFTNGNDRVICVHNNDVLRLNTSELDAVLNCVLNALAFYTSWDNTMMNLLTSGAMLQDLVDASEDVLNNPLFILDSGQRHLAHNQKYQKGDVDELWDYLLEEGSCHMDFLIQFNQFDPQRLTRKGIYSYDQPVFPNNAYHYNFLQENNFFGSATYIDLSNNVSQDKIDCFKLFCNYIDRWFQIHIQEQQSLILDTQIHAAISDAHGDSDDLCRRLILYGWQETDPLIFFKLDAPYQPFNINKHLCHTLNMNFSNLYAITTDLSICLLCNLNICTLEETKKSLLPWLQSSKYYATAGQPFFMKESFYNHYQYVSKTSEFVQKQIGQIYDGKQYAFPYILSEMHHTILPDILHPVLETLKTYDTTHHTEFYETLYVYLKNDRSIADTAKEMNLHRNTLIYRLKRLKELTDSSLDDYMARLHILLSYEIEFSK</sequence>
<dbReference type="InterPro" id="IPR025736">
    <property type="entry name" value="PucR_C-HTH_dom"/>
</dbReference>
<feature type="domain" description="PucR C-terminal helix-turn-helix" evidence="1">
    <location>
        <begin position="421"/>
        <end position="476"/>
    </location>
</feature>
<keyword evidence="3" id="KW-1185">Reference proteome</keyword>
<evidence type="ECO:0000313" key="3">
    <source>
        <dbReference type="Proteomes" id="UP001652442"/>
    </source>
</evidence>
<dbReference type="InterPro" id="IPR051448">
    <property type="entry name" value="CdaR-like_regulators"/>
</dbReference>
<dbReference type="Pfam" id="PF13556">
    <property type="entry name" value="HTH_30"/>
    <property type="match status" value="1"/>
</dbReference>
<dbReference type="EMBL" id="JAOQJQ010000001">
    <property type="protein sequence ID" value="MCU6761458.1"/>
    <property type="molecule type" value="Genomic_DNA"/>
</dbReference>
<evidence type="ECO:0000259" key="1">
    <source>
        <dbReference type="Pfam" id="PF13556"/>
    </source>
</evidence>
<protein>
    <submittedName>
        <fullName evidence="2">Helix-turn-helix domain-containing protein</fullName>
    </submittedName>
</protein>
<reference evidence="2 3" key="1">
    <citation type="journal article" date="2021" name="ISME Commun">
        <title>Automated analysis of genomic sequences facilitates high-throughput and comprehensive description of bacteria.</title>
        <authorList>
            <person name="Hitch T.C.A."/>
        </authorList>
    </citation>
    <scope>NUCLEOTIDE SEQUENCE [LARGE SCALE GENOMIC DNA]</scope>
    <source>
        <strain evidence="2 3">Sanger_109</strain>
    </source>
</reference>
<dbReference type="Gene3D" id="1.10.10.2840">
    <property type="entry name" value="PucR C-terminal helix-turn-helix domain"/>
    <property type="match status" value="1"/>
</dbReference>
<accession>A0ABT2TH02</accession>
<name>A0ABT2TH02_9FIRM</name>